<keyword evidence="3" id="KW-1185">Reference proteome</keyword>
<evidence type="ECO:0000313" key="3">
    <source>
        <dbReference type="Proteomes" id="UP000012063"/>
    </source>
</evidence>
<dbReference type="RefSeq" id="WP_005488058.1">
    <property type="nucleotide sequence ID" value="NZ_CAUI01000005.1"/>
</dbReference>
<accession>M5ECQ7</accession>
<evidence type="ECO:0000259" key="1">
    <source>
        <dbReference type="SMART" id="SM00387"/>
    </source>
</evidence>
<name>M5ECQ7_9FIRM</name>
<feature type="domain" description="Histidine kinase/HSP90-like ATPase" evidence="1">
    <location>
        <begin position="28"/>
        <end position="137"/>
    </location>
</feature>
<dbReference type="InterPro" id="IPR036890">
    <property type="entry name" value="HATPase_C_sf"/>
</dbReference>
<dbReference type="Proteomes" id="UP000012063">
    <property type="component" value="Unassembled WGS sequence"/>
</dbReference>
<dbReference type="EMBL" id="CAUI01000005">
    <property type="protein sequence ID" value="CCU78677.1"/>
    <property type="molecule type" value="Genomic_DNA"/>
</dbReference>
<organism evidence="2 3">
    <name type="scientific">Halanaerobium saccharolyticum subsp. saccharolyticum DSM 6643</name>
    <dbReference type="NCBI Taxonomy" id="1293054"/>
    <lineage>
        <taxon>Bacteria</taxon>
        <taxon>Bacillati</taxon>
        <taxon>Bacillota</taxon>
        <taxon>Clostridia</taxon>
        <taxon>Halanaerobiales</taxon>
        <taxon>Halanaerobiaceae</taxon>
        <taxon>Halanaerobium</taxon>
    </lineage>
</organism>
<dbReference type="Pfam" id="PF13589">
    <property type="entry name" value="HATPase_c_3"/>
    <property type="match status" value="1"/>
</dbReference>
<dbReference type="InterPro" id="IPR003594">
    <property type="entry name" value="HATPase_dom"/>
</dbReference>
<dbReference type="STRING" id="1293054.HSACCH_00816"/>
<gene>
    <name evidence="2" type="ORF">HSACCH_00816</name>
</gene>
<dbReference type="SMART" id="SM00387">
    <property type="entry name" value="HATPase_c"/>
    <property type="match status" value="1"/>
</dbReference>
<dbReference type="OrthoDB" id="9802640at2"/>
<dbReference type="Gene3D" id="3.30.565.10">
    <property type="entry name" value="Histidine kinase-like ATPase, C-terminal domain"/>
    <property type="match status" value="1"/>
</dbReference>
<protein>
    <recommendedName>
        <fullName evidence="1">Histidine kinase/HSP90-like ATPase domain-containing protein</fullName>
    </recommendedName>
</protein>
<proteinExistence type="predicted"/>
<dbReference type="AlphaFoldDB" id="M5ECQ7"/>
<evidence type="ECO:0000313" key="2">
    <source>
        <dbReference type="EMBL" id="CCU78677.1"/>
    </source>
</evidence>
<reference evidence="3" key="1">
    <citation type="journal article" date="2013" name="Genome Announc.">
        <title>Genome Sequence of Halanaerobium saccharolyticum subsp. saccharolyticum Strain DSM 6643T, a Halophilic Hydrogen-Producing Bacterium.</title>
        <authorList>
            <person name="Kivisto A."/>
            <person name="Larjo A."/>
            <person name="Ciranna A."/>
            <person name="Santala V."/>
            <person name="Roos C."/>
            <person name="Karp M."/>
        </authorList>
    </citation>
    <scope>NUCLEOTIDE SEQUENCE [LARGE SCALE GENOMIC DNA]</scope>
    <source>
        <strain evidence="3">DSM 6643</strain>
    </source>
</reference>
<dbReference type="eggNOG" id="COG0323">
    <property type="taxonomic scope" value="Bacteria"/>
</dbReference>
<comment type="caution">
    <text evidence="2">The sequence shown here is derived from an EMBL/GenBank/DDBJ whole genome shotgun (WGS) entry which is preliminary data.</text>
</comment>
<sequence>MDRQKNFLTPDLNQIRHTIKGIDDSYNHDWDILAELCQNSVDAIRETSENNGRIDLEINAKNRSVKITDNGIGIKPDRLPNLLKPFSTDKAKNSNSIGEKGVGLTFAMFSCNKFYIKSGNSNGVSEARVNNALSWKKSNDDSYLNLENHTILEEEFYGTEVYLEDVKESPIFELNFDQLKFVLRTKTSLGNTKSLWQDDQNIDIYLNFIDINGKRFNEKIDFKYRTILDEVSERSKIDLEEFVNYLKEKDRTNQEKRNKLRDKIIYKKGSYTHNNNREINYIACFVPNRNVWKKISVSKNLCTEEQLKNDNWLDKYEYTIYQNGIFTSVKGMPTGIKINNPSTGSAGYWSNIFILFEDQQLKFDVGRKSIHGSQASIHRKYAKILFNEFLDYVRKYVSGDINSSRPDWDKDEIFDEIDQIIDLDIPGIKFAKNPRNQEASISALFFECIGRDIIKDIKPLYCGYKRRYDLYALWNNKKLVIEFKSQLRNILKDFNDEQKMFNEIDCIVCWNIDEDDHQAMVNKGLSIEEVNGSIFSKRNRKVPHSTHKLILSGLTSPIYLIDLKKVLE</sequence>
<dbReference type="SUPFAM" id="SSF55874">
    <property type="entry name" value="ATPase domain of HSP90 chaperone/DNA topoisomerase II/histidine kinase"/>
    <property type="match status" value="1"/>
</dbReference>
<dbReference type="InParanoid" id="M5ECQ7"/>